<evidence type="ECO:0000256" key="4">
    <source>
        <dbReference type="ARBA" id="ARBA00022692"/>
    </source>
</evidence>
<dbReference type="GO" id="GO:0005886">
    <property type="term" value="C:plasma membrane"/>
    <property type="evidence" value="ECO:0007669"/>
    <property type="project" value="UniProtKB-SubCell"/>
</dbReference>
<keyword evidence="5 7" id="KW-1133">Transmembrane helix</keyword>
<dbReference type="GO" id="GO:0055085">
    <property type="term" value="P:transmembrane transport"/>
    <property type="evidence" value="ECO:0007669"/>
    <property type="project" value="InterPro"/>
</dbReference>
<dbReference type="Pfam" id="PF19300">
    <property type="entry name" value="BPD_transp_1_N"/>
    <property type="match status" value="1"/>
</dbReference>
<evidence type="ECO:0000256" key="5">
    <source>
        <dbReference type="ARBA" id="ARBA00022989"/>
    </source>
</evidence>
<feature type="transmembrane region" description="Helical" evidence="7">
    <location>
        <begin position="12"/>
        <end position="30"/>
    </location>
</feature>
<feature type="domain" description="ABC transmembrane type-1" evidence="8">
    <location>
        <begin position="114"/>
        <end position="323"/>
    </location>
</feature>
<comment type="similarity">
    <text evidence="7">Belongs to the binding-protein-dependent transport system permease family.</text>
</comment>
<accession>A0A4Q7ZKL9</accession>
<dbReference type="PANTHER" id="PTHR43163">
    <property type="entry name" value="DIPEPTIDE TRANSPORT SYSTEM PERMEASE PROTEIN DPPB-RELATED"/>
    <property type="match status" value="1"/>
</dbReference>
<proteinExistence type="inferred from homology"/>
<evidence type="ECO:0000256" key="3">
    <source>
        <dbReference type="ARBA" id="ARBA00022475"/>
    </source>
</evidence>
<feature type="transmembrane region" description="Helical" evidence="7">
    <location>
        <begin position="300"/>
        <end position="326"/>
    </location>
</feature>
<keyword evidence="3" id="KW-1003">Cell membrane</keyword>
<evidence type="ECO:0000256" key="1">
    <source>
        <dbReference type="ARBA" id="ARBA00004651"/>
    </source>
</evidence>
<dbReference type="CDD" id="cd06261">
    <property type="entry name" value="TM_PBP2"/>
    <property type="match status" value="1"/>
</dbReference>
<dbReference type="EMBL" id="SHKY01000001">
    <property type="protein sequence ID" value="RZU50729.1"/>
    <property type="molecule type" value="Genomic_DNA"/>
</dbReference>
<dbReference type="InterPro" id="IPR045621">
    <property type="entry name" value="BPD_transp_1_N"/>
</dbReference>
<feature type="transmembrane region" description="Helical" evidence="7">
    <location>
        <begin position="258"/>
        <end position="280"/>
    </location>
</feature>
<dbReference type="Proteomes" id="UP000292564">
    <property type="component" value="Unassembled WGS sequence"/>
</dbReference>
<keyword evidence="4 7" id="KW-0812">Transmembrane</keyword>
<evidence type="ECO:0000256" key="7">
    <source>
        <dbReference type="RuleBase" id="RU363032"/>
    </source>
</evidence>
<feature type="transmembrane region" description="Helical" evidence="7">
    <location>
        <begin position="196"/>
        <end position="216"/>
    </location>
</feature>
<organism evidence="9 10">
    <name type="scientific">Krasilnikovia cinnamomea</name>
    <dbReference type="NCBI Taxonomy" id="349313"/>
    <lineage>
        <taxon>Bacteria</taxon>
        <taxon>Bacillati</taxon>
        <taxon>Actinomycetota</taxon>
        <taxon>Actinomycetes</taxon>
        <taxon>Micromonosporales</taxon>
        <taxon>Micromonosporaceae</taxon>
        <taxon>Krasilnikovia</taxon>
    </lineage>
</organism>
<dbReference type="PROSITE" id="PS50928">
    <property type="entry name" value="ABC_TM1"/>
    <property type="match status" value="1"/>
</dbReference>
<reference evidence="9 10" key="1">
    <citation type="submission" date="2019-02" db="EMBL/GenBank/DDBJ databases">
        <title>Sequencing the genomes of 1000 actinobacteria strains.</title>
        <authorList>
            <person name="Klenk H.-P."/>
        </authorList>
    </citation>
    <scope>NUCLEOTIDE SEQUENCE [LARGE SCALE GENOMIC DNA]</scope>
    <source>
        <strain evidence="9 10">DSM 45162</strain>
    </source>
</reference>
<evidence type="ECO:0000256" key="6">
    <source>
        <dbReference type="ARBA" id="ARBA00023136"/>
    </source>
</evidence>
<dbReference type="SUPFAM" id="SSF161098">
    <property type="entry name" value="MetI-like"/>
    <property type="match status" value="1"/>
</dbReference>
<name>A0A4Q7ZKL9_9ACTN</name>
<dbReference type="PANTHER" id="PTHR43163:SF6">
    <property type="entry name" value="DIPEPTIDE TRANSPORT SYSTEM PERMEASE PROTEIN DPPB-RELATED"/>
    <property type="match status" value="1"/>
</dbReference>
<feature type="transmembrane region" description="Helical" evidence="7">
    <location>
        <begin position="118"/>
        <end position="141"/>
    </location>
</feature>
<keyword evidence="10" id="KW-1185">Reference proteome</keyword>
<gene>
    <name evidence="9" type="ORF">EV385_2509</name>
</gene>
<feature type="transmembrane region" description="Helical" evidence="7">
    <location>
        <begin position="153"/>
        <end position="176"/>
    </location>
</feature>
<sequence length="333" mass="35830">MLAYIIRRLLNAVLTLLVVTLVTFGIFFMVPKITGSDPALLYIGKTADAVSVEGIRTKLGLADPVIVQYGKFLKGLVVGRDYANGPDVTHCPAPCMGYSFKTDEEVTPKLLGDLPVTISLAIGAAVIWLIMGVGAGVISALRKGSLLDRAVMSTALAGVSMPIYFTALLSSAIFVYWLEWLPNPAYTPFTENPVQWASGLILPWITLAFLFAATYARLTRANMLETLGEDYIRTARAKGLRERSVISKHALRSGLTPIITIFGLDLGALLGGAILTETAFNLHGIGLQALTAIRGNDLPIIIGVTLIAAFFIVIINLIVDLLYGVIDPRVRLS</sequence>
<keyword evidence="2 7" id="KW-0813">Transport</keyword>
<dbReference type="AlphaFoldDB" id="A0A4Q7ZKL9"/>
<dbReference type="InterPro" id="IPR035906">
    <property type="entry name" value="MetI-like_sf"/>
</dbReference>
<dbReference type="OrthoDB" id="9809425at2"/>
<evidence type="ECO:0000313" key="9">
    <source>
        <dbReference type="EMBL" id="RZU50729.1"/>
    </source>
</evidence>
<keyword evidence="6 7" id="KW-0472">Membrane</keyword>
<dbReference type="RefSeq" id="WP_130509611.1">
    <property type="nucleotide sequence ID" value="NZ_SHKY01000001.1"/>
</dbReference>
<evidence type="ECO:0000256" key="2">
    <source>
        <dbReference type="ARBA" id="ARBA00022448"/>
    </source>
</evidence>
<evidence type="ECO:0000259" key="8">
    <source>
        <dbReference type="PROSITE" id="PS50928"/>
    </source>
</evidence>
<dbReference type="Gene3D" id="1.10.3720.10">
    <property type="entry name" value="MetI-like"/>
    <property type="match status" value="1"/>
</dbReference>
<comment type="subcellular location">
    <subcellularLocation>
        <location evidence="1 7">Cell membrane</location>
        <topology evidence="1 7">Multi-pass membrane protein</topology>
    </subcellularLocation>
</comment>
<protein>
    <submittedName>
        <fullName evidence="9">Peptide/nickel transport system permease protein</fullName>
    </submittedName>
</protein>
<comment type="caution">
    <text evidence="9">The sequence shown here is derived from an EMBL/GenBank/DDBJ whole genome shotgun (WGS) entry which is preliminary data.</text>
</comment>
<dbReference type="InterPro" id="IPR000515">
    <property type="entry name" value="MetI-like"/>
</dbReference>
<dbReference type="Pfam" id="PF00528">
    <property type="entry name" value="BPD_transp_1"/>
    <property type="match status" value="1"/>
</dbReference>
<evidence type="ECO:0000313" key="10">
    <source>
        <dbReference type="Proteomes" id="UP000292564"/>
    </source>
</evidence>